<organism evidence="2 3">
    <name type="scientific">Elysia marginata</name>
    <dbReference type="NCBI Taxonomy" id="1093978"/>
    <lineage>
        <taxon>Eukaryota</taxon>
        <taxon>Metazoa</taxon>
        <taxon>Spiralia</taxon>
        <taxon>Lophotrochozoa</taxon>
        <taxon>Mollusca</taxon>
        <taxon>Gastropoda</taxon>
        <taxon>Heterobranchia</taxon>
        <taxon>Euthyneura</taxon>
        <taxon>Panpulmonata</taxon>
        <taxon>Sacoglossa</taxon>
        <taxon>Placobranchoidea</taxon>
        <taxon>Plakobranchidae</taxon>
        <taxon>Elysia</taxon>
    </lineage>
</organism>
<keyword evidence="3" id="KW-1185">Reference proteome</keyword>
<evidence type="ECO:0000313" key="2">
    <source>
        <dbReference type="EMBL" id="GFR72343.1"/>
    </source>
</evidence>
<accession>A0AAV4FGD3</accession>
<proteinExistence type="predicted"/>
<dbReference type="AntiFam" id="ANF00012">
    <property type="entry name" value="tRNA translation"/>
</dbReference>
<feature type="compositionally biased region" description="Low complexity" evidence="1">
    <location>
        <begin position="64"/>
        <end position="77"/>
    </location>
</feature>
<dbReference type="AlphaFoldDB" id="A0AAV4FGD3"/>
<evidence type="ECO:0000313" key="3">
    <source>
        <dbReference type="Proteomes" id="UP000762676"/>
    </source>
</evidence>
<evidence type="ECO:0000256" key="1">
    <source>
        <dbReference type="SAM" id="MobiDB-lite"/>
    </source>
</evidence>
<protein>
    <submittedName>
        <fullName evidence="2">Uncharacterized protein</fullName>
    </submittedName>
</protein>
<gene>
    <name evidence="2" type="ORF">ElyMa_003838100</name>
</gene>
<reference evidence="2 3" key="1">
    <citation type="journal article" date="2021" name="Elife">
        <title>Chloroplast acquisition without the gene transfer in kleptoplastic sea slugs, Plakobranchus ocellatus.</title>
        <authorList>
            <person name="Maeda T."/>
            <person name="Takahashi S."/>
            <person name="Yoshida T."/>
            <person name="Shimamura S."/>
            <person name="Takaki Y."/>
            <person name="Nagai Y."/>
            <person name="Toyoda A."/>
            <person name="Suzuki Y."/>
            <person name="Arimoto A."/>
            <person name="Ishii H."/>
            <person name="Satoh N."/>
            <person name="Nishiyama T."/>
            <person name="Hasebe M."/>
            <person name="Maruyama T."/>
            <person name="Minagawa J."/>
            <person name="Obokata J."/>
            <person name="Shigenobu S."/>
        </authorList>
    </citation>
    <scope>NUCLEOTIDE SEQUENCE [LARGE SCALE GENOMIC DNA]</scope>
</reference>
<dbReference type="Proteomes" id="UP000762676">
    <property type="component" value="Unassembled WGS sequence"/>
</dbReference>
<sequence>MRDRTADLLRARQALSQLSYGPLFNASPPYRSKVVGLGGLEPPTSPLSGHVCSPGRKGHDDLTSSPPSSGLSPAVSPECPPEVLVTEDKGCARYGT</sequence>
<name>A0AAV4FGD3_9GAST</name>
<feature type="region of interest" description="Disordered" evidence="1">
    <location>
        <begin position="35"/>
        <end position="82"/>
    </location>
</feature>
<comment type="caution">
    <text evidence="2">The sequence shown here is derived from an EMBL/GenBank/DDBJ whole genome shotgun (WGS) entry which is preliminary data.</text>
</comment>
<dbReference type="EMBL" id="BMAT01007826">
    <property type="protein sequence ID" value="GFR72343.1"/>
    <property type="molecule type" value="Genomic_DNA"/>
</dbReference>